<sequence>MCGTPASSREPAEARRSPDLTGHVADIYHLALSEDGNTRAATAEGTTRLWTLGPWEFFLGRAGVDV</sequence>
<accession>A0ABQ3RY88</accession>
<evidence type="ECO:0000313" key="1">
    <source>
        <dbReference type="EMBL" id="GHI60707.1"/>
    </source>
</evidence>
<keyword evidence="2" id="KW-1185">Reference proteome</keyword>
<proteinExistence type="predicted"/>
<organism evidence="1 2">
    <name type="scientific">Streptomyces asoensis</name>
    <dbReference type="NCBI Taxonomy" id="249586"/>
    <lineage>
        <taxon>Bacteria</taxon>
        <taxon>Bacillati</taxon>
        <taxon>Actinomycetota</taxon>
        <taxon>Actinomycetes</taxon>
        <taxon>Kitasatosporales</taxon>
        <taxon>Streptomycetaceae</taxon>
        <taxon>Streptomyces</taxon>
    </lineage>
</organism>
<name>A0ABQ3RY88_9ACTN</name>
<dbReference type="EMBL" id="BNEB01000002">
    <property type="protein sequence ID" value="GHI60707.1"/>
    <property type="molecule type" value="Genomic_DNA"/>
</dbReference>
<gene>
    <name evidence="1" type="ORF">Saso_23570</name>
</gene>
<reference evidence="2" key="1">
    <citation type="submission" date="2023-07" db="EMBL/GenBank/DDBJ databases">
        <title>Whole genome shotgun sequence of Streptomyces cacaoi subsp. asoensis NBRC 13813.</title>
        <authorList>
            <person name="Komaki H."/>
            <person name="Tamura T."/>
        </authorList>
    </citation>
    <scope>NUCLEOTIDE SEQUENCE [LARGE SCALE GENOMIC DNA]</scope>
    <source>
        <strain evidence="2">NBRC 13813</strain>
    </source>
</reference>
<comment type="caution">
    <text evidence="1">The sequence shown here is derived from an EMBL/GenBank/DDBJ whole genome shotgun (WGS) entry which is preliminary data.</text>
</comment>
<protein>
    <submittedName>
        <fullName evidence="1">Uncharacterized protein</fullName>
    </submittedName>
</protein>
<dbReference type="Proteomes" id="UP000649259">
    <property type="component" value="Unassembled WGS sequence"/>
</dbReference>
<evidence type="ECO:0000313" key="2">
    <source>
        <dbReference type="Proteomes" id="UP000649259"/>
    </source>
</evidence>